<proteinExistence type="predicted"/>
<dbReference type="EMBL" id="JACGCM010001428">
    <property type="protein sequence ID" value="KAF6155150.1"/>
    <property type="molecule type" value="Genomic_DNA"/>
</dbReference>
<protein>
    <submittedName>
        <fullName evidence="2">Uncharacterized protein</fullName>
    </submittedName>
</protein>
<gene>
    <name evidence="2" type="ORF">GIB67_019676</name>
</gene>
<name>A0A7J7MK38_9MAGN</name>
<evidence type="ECO:0000313" key="3">
    <source>
        <dbReference type="Proteomes" id="UP000541444"/>
    </source>
</evidence>
<evidence type="ECO:0000256" key="1">
    <source>
        <dbReference type="SAM" id="MobiDB-lite"/>
    </source>
</evidence>
<comment type="caution">
    <text evidence="2">The sequence shown here is derived from an EMBL/GenBank/DDBJ whole genome shotgun (WGS) entry which is preliminary data.</text>
</comment>
<sequence>MPINQTKKHRIIKNTRFPGGGKWKTLTDKKPLPKQSTKMIKQVTTISLRFSSFNGVSQILGL</sequence>
<keyword evidence="3" id="KW-1185">Reference proteome</keyword>
<dbReference type="Proteomes" id="UP000541444">
    <property type="component" value="Unassembled WGS sequence"/>
</dbReference>
<feature type="region of interest" description="Disordered" evidence="1">
    <location>
        <begin position="15"/>
        <end position="34"/>
    </location>
</feature>
<evidence type="ECO:0000313" key="2">
    <source>
        <dbReference type="EMBL" id="KAF6155150.1"/>
    </source>
</evidence>
<organism evidence="2 3">
    <name type="scientific">Kingdonia uniflora</name>
    <dbReference type="NCBI Taxonomy" id="39325"/>
    <lineage>
        <taxon>Eukaryota</taxon>
        <taxon>Viridiplantae</taxon>
        <taxon>Streptophyta</taxon>
        <taxon>Embryophyta</taxon>
        <taxon>Tracheophyta</taxon>
        <taxon>Spermatophyta</taxon>
        <taxon>Magnoliopsida</taxon>
        <taxon>Ranunculales</taxon>
        <taxon>Circaeasteraceae</taxon>
        <taxon>Kingdonia</taxon>
    </lineage>
</organism>
<dbReference type="AlphaFoldDB" id="A0A7J7MK38"/>
<accession>A0A7J7MK38</accession>
<reference evidence="2 3" key="1">
    <citation type="journal article" date="2020" name="IScience">
        <title>Genome Sequencing of the Endangered Kingdonia uniflora (Circaeasteraceae, Ranunculales) Reveals Potential Mechanisms of Evolutionary Specialization.</title>
        <authorList>
            <person name="Sun Y."/>
            <person name="Deng T."/>
            <person name="Zhang A."/>
            <person name="Moore M.J."/>
            <person name="Landis J.B."/>
            <person name="Lin N."/>
            <person name="Zhang H."/>
            <person name="Zhang X."/>
            <person name="Huang J."/>
            <person name="Zhang X."/>
            <person name="Sun H."/>
            <person name="Wang H."/>
        </authorList>
    </citation>
    <scope>NUCLEOTIDE SEQUENCE [LARGE SCALE GENOMIC DNA]</scope>
    <source>
        <strain evidence="2">TB1705</strain>
        <tissue evidence="2">Leaf</tissue>
    </source>
</reference>